<dbReference type="AlphaFoldDB" id="A0A9W5Z5T0"/>
<proteinExistence type="predicted"/>
<evidence type="ECO:0000313" key="1">
    <source>
        <dbReference type="EMBL" id="GKZ28107.1"/>
    </source>
</evidence>
<organism evidence="1 2">
    <name type="scientific">Aspergillus brasiliensis</name>
    <dbReference type="NCBI Taxonomy" id="319629"/>
    <lineage>
        <taxon>Eukaryota</taxon>
        <taxon>Fungi</taxon>
        <taxon>Dikarya</taxon>
        <taxon>Ascomycota</taxon>
        <taxon>Pezizomycotina</taxon>
        <taxon>Eurotiomycetes</taxon>
        <taxon>Eurotiomycetidae</taxon>
        <taxon>Eurotiales</taxon>
        <taxon>Aspergillaceae</taxon>
        <taxon>Aspergillus</taxon>
        <taxon>Aspergillus subgen. Circumdati</taxon>
    </lineage>
</organism>
<accession>A0A9W5Z5T0</accession>
<dbReference type="Proteomes" id="UP001143548">
    <property type="component" value="Unassembled WGS sequence"/>
</dbReference>
<reference evidence="1" key="1">
    <citation type="submission" date="2022-07" db="EMBL/GenBank/DDBJ databases">
        <title>Taxonomy of Aspergillus series Nigri: significant species reduction supported by multi-species coalescent approaches.</title>
        <authorList>
            <person name="Bian C."/>
            <person name="Kusuya Y."/>
            <person name="Sklenar F."/>
            <person name="D'hooge E."/>
            <person name="Yaguchi T."/>
            <person name="Takahashi H."/>
            <person name="Hubka V."/>
        </authorList>
    </citation>
    <scope>NUCLEOTIDE SEQUENCE</scope>
    <source>
        <strain evidence="1">CBS 733.88</strain>
    </source>
</reference>
<protein>
    <submittedName>
        <fullName evidence="1">Uncharacterized protein</fullName>
    </submittedName>
</protein>
<sequence>MLENVHGHGMLYMQPNLIFKFAPNATLSDICILFFRNMEVEHCRIQGLASGPLEDFPNLASMDMAIFPGLNRDALLLIFKVSVQDSVGKSLSKDGGRETK</sequence>
<gene>
    <name evidence="1" type="ORF">AbraCBS73388_010979</name>
</gene>
<comment type="caution">
    <text evidence="1">The sequence shown here is derived from an EMBL/GenBank/DDBJ whole genome shotgun (WGS) entry which is preliminary data.</text>
</comment>
<feature type="non-terminal residue" evidence="1">
    <location>
        <position position="1"/>
    </location>
</feature>
<name>A0A9W5Z5T0_9EURO</name>
<evidence type="ECO:0000313" key="2">
    <source>
        <dbReference type="Proteomes" id="UP001143548"/>
    </source>
</evidence>
<dbReference type="EMBL" id="BROQ01000809">
    <property type="protein sequence ID" value="GKZ28107.1"/>
    <property type="molecule type" value="Genomic_DNA"/>
</dbReference>